<evidence type="ECO:0000313" key="2">
    <source>
        <dbReference type="EMBL" id="BDT60205.1"/>
    </source>
</evidence>
<dbReference type="SUPFAM" id="SSF46955">
    <property type="entry name" value="Putative DNA-binding domain"/>
    <property type="match status" value="1"/>
</dbReference>
<gene>
    <name evidence="2" type="ORF">MasN3_36990</name>
</gene>
<dbReference type="InterPro" id="IPR041657">
    <property type="entry name" value="HTH_17"/>
</dbReference>
<keyword evidence="3" id="KW-1185">Reference proteome</keyword>
<dbReference type="EMBL" id="AP026966">
    <property type="protein sequence ID" value="BDT60205.1"/>
    <property type="molecule type" value="Genomic_DNA"/>
</dbReference>
<protein>
    <recommendedName>
        <fullName evidence="1">Helix-turn-helix domain-containing protein</fullName>
    </recommendedName>
</protein>
<reference evidence="2" key="1">
    <citation type="submission" date="2022-11" db="EMBL/GenBank/DDBJ databases">
        <title>Isolation and characterization of PLA-degrading bacterium Massilia sp. from Antarctic soil.</title>
        <authorList>
            <person name="Sato K."/>
            <person name="Gomez-Fuentes C."/>
            <person name="Ahmad S.A."/>
            <person name="Zulkharnain A."/>
        </authorList>
    </citation>
    <scope>NUCLEOTIDE SEQUENCE</scope>
    <source>
        <strain evidence="2">N-3</strain>
    </source>
</reference>
<accession>A0ABM8CAD5</accession>
<sequence length="102" mass="11428">MNKLAPQQSVGLCSSERISNEEKLHTSTRIVLLEKSDVIKRLGVSERTLEKWMESGKFPRGLKLGKNAKWAEAAVELWLAQALAPQLTWSPPKKPSRSSRTS</sequence>
<proteinExistence type="predicted"/>
<dbReference type="Gene3D" id="1.10.238.160">
    <property type="match status" value="1"/>
</dbReference>
<evidence type="ECO:0000313" key="3">
    <source>
        <dbReference type="Proteomes" id="UP001163336"/>
    </source>
</evidence>
<evidence type="ECO:0000259" key="1">
    <source>
        <dbReference type="Pfam" id="PF12728"/>
    </source>
</evidence>
<dbReference type="Pfam" id="PF12728">
    <property type="entry name" value="HTH_17"/>
    <property type="match status" value="1"/>
</dbReference>
<name>A0ABM8CAD5_9BURK</name>
<dbReference type="Proteomes" id="UP001163336">
    <property type="component" value="Chromosome"/>
</dbReference>
<feature type="domain" description="Helix-turn-helix" evidence="1">
    <location>
        <begin position="36"/>
        <end position="81"/>
    </location>
</feature>
<dbReference type="RefSeq" id="WP_281909213.1">
    <property type="nucleotide sequence ID" value="NZ_AP026966.1"/>
</dbReference>
<organism evidence="2 3">
    <name type="scientific">Massilia varians</name>
    <dbReference type="NCBI Taxonomy" id="457921"/>
    <lineage>
        <taxon>Bacteria</taxon>
        <taxon>Pseudomonadati</taxon>
        <taxon>Pseudomonadota</taxon>
        <taxon>Betaproteobacteria</taxon>
        <taxon>Burkholderiales</taxon>
        <taxon>Oxalobacteraceae</taxon>
        <taxon>Telluria group</taxon>
        <taxon>Massilia</taxon>
    </lineage>
</organism>
<dbReference type="InterPro" id="IPR009061">
    <property type="entry name" value="DNA-bd_dom_put_sf"/>
</dbReference>